<comment type="similarity">
    <text evidence="8 9">Belongs to the OMP decarboxylase family. Type 1 subfamily.</text>
</comment>
<dbReference type="PANTHER" id="PTHR32119">
    <property type="entry name" value="OROTIDINE 5'-PHOSPHATE DECARBOXYLASE"/>
    <property type="match status" value="1"/>
</dbReference>
<dbReference type="InterPro" id="IPR013785">
    <property type="entry name" value="Aldolase_TIM"/>
</dbReference>
<gene>
    <name evidence="9 14" type="primary">pyrF</name>
    <name evidence="14" type="ORF">GM160_08310</name>
</gene>
<feature type="binding site" evidence="9">
    <location>
        <begin position="64"/>
        <end position="73"/>
    </location>
    <ligand>
        <name>substrate</name>
    </ligand>
</feature>
<dbReference type="GO" id="GO:0005829">
    <property type="term" value="C:cytosol"/>
    <property type="evidence" value="ECO:0007669"/>
    <property type="project" value="TreeGrafter"/>
</dbReference>
<proteinExistence type="inferred from homology"/>
<feature type="binding site" evidence="9 11">
    <location>
        <position position="15"/>
    </location>
    <ligand>
        <name>substrate</name>
    </ligand>
</feature>
<name>A0A6I6D3S1_9GAMM</name>
<feature type="domain" description="Orotidine 5'-phosphate decarboxylase" evidence="13">
    <location>
        <begin position="9"/>
        <end position="230"/>
    </location>
</feature>
<evidence type="ECO:0000256" key="8">
    <source>
        <dbReference type="ARBA" id="ARBA00061012"/>
    </source>
</evidence>
<feature type="binding site" evidence="9 11">
    <location>
        <position position="37"/>
    </location>
    <ligand>
        <name>substrate</name>
    </ligand>
</feature>
<evidence type="ECO:0000256" key="6">
    <source>
        <dbReference type="ARBA" id="ARBA00023239"/>
    </source>
</evidence>
<dbReference type="NCBIfam" id="NF001273">
    <property type="entry name" value="PRK00230.1"/>
    <property type="match status" value="1"/>
</dbReference>
<dbReference type="RefSeq" id="WP_156574506.1">
    <property type="nucleotide sequence ID" value="NZ_CP046415.1"/>
</dbReference>
<evidence type="ECO:0000256" key="11">
    <source>
        <dbReference type="PIRSR" id="PIRSR614732-2"/>
    </source>
</evidence>
<dbReference type="EC" id="4.1.1.23" evidence="9"/>
<keyword evidence="6 9" id="KW-0456">Lyase</keyword>
<dbReference type="HAMAP" id="MF_01200_B">
    <property type="entry name" value="OMPdecase_type1_B"/>
    <property type="match status" value="1"/>
</dbReference>
<evidence type="ECO:0000256" key="3">
    <source>
        <dbReference type="ARBA" id="ARBA00011738"/>
    </source>
</evidence>
<dbReference type="InterPro" id="IPR014732">
    <property type="entry name" value="OMPdecase"/>
</dbReference>
<feature type="binding site" evidence="9 11">
    <location>
        <position position="123"/>
    </location>
    <ligand>
        <name>substrate</name>
    </ligand>
</feature>
<comment type="function">
    <text evidence="1 9">Catalyzes the decarboxylation of orotidine 5'-monophosphate (OMP) to uridine 5'-monophosphate (UMP).</text>
</comment>
<dbReference type="AlphaFoldDB" id="A0A6I6D3S1"/>
<dbReference type="InterPro" id="IPR047596">
    <property type="entry name" value="OMPdecase_bac"/>
</dbReference>
<comment type="catalytic activity">
    <reaction evidence="7 9 12">
        <text>orotidine 5'-phosphate + H(+) = UMP + CO2</text>
        <dbReference type="Rhea" id="RHEA:11596"/>
        <dbReference type="ChEBI" id="CHEBI:15378"/>
        <dbReference type="ChEBI" id="CHEBI:16526"/>
        <dbReference type="ChEBI" id="CHEBI:57538"/>
        <dbReference type="ChEBI" id="CHEBI:57865"/>
        <dbReference type="EC" id="4.1.1.23"/>
    </reaction>
</comment>
<evidence type="ECO:0000256" key="2">
    <source>
        <dbReference type="ARBA" id="ARBA00004861"/>
    </source>
</evidence>
<dbReference type="EMBL" id="CP046415">
    <property type="protein sequence ID" value="QGT78897.1"/>
    <property type="molecule type" value="Genomic_DNA"/>
</dbReference>
<evidence type="ECO:0000256" key="9">
    <source>
        <dbReference type="HAMAP-Rule" id="MF_01200"/>
    </source>
</evidence>
<dbReference type="NCBIfam" id="TIGR01740">
    <property type="entry name" value="pyrF"/>
    <property type="match status" value="1"/>
</dbReference>
<comment type="subunit">
    <text evidence="3 9">Homodimer.</text>
</comment>
<dbReference type="GO" id="GO:0006207">
    <property type="term" value="P:'de novo' pyrimidine nucleobase biosynthetic process"/>
    <property type="evidence" value="ECO:0007669"/>
    <property type="project" value="InterPro"/>
</dbReference>
<evidence type="ECO:0000256" key="4">
    <source>
        <dbReference type="ARBA" id="ARBA00022793"/>
    </source>
</evidence>
<dbReference type="FunFam" id="3.20.20.70:FF:000015">
    <property type="entry name" value="Orotidine 5'-phosphate decarboxylase"/>
    <property type="match status" value="1"/>
</dbReference>
<dbReference type="InterPro" id="IPR001754">
    <property type="entry name" value="OMPdeCOase_dom"/>
</dbReference>
<feature type="active site" description="For OMPdecase activity" evidence="10">
    <location>
        <position position="69"/>
    </location>
</feature>
<dbReference type="PANTHER" id="PTHR32119:SF2">
    <property type="entry name" value="OROTIDINE 5'-PHOSPHATE DECARBOXYLASE"/>
    <property type="match status" value="1"/>
</dbReference>
<evidence type="ECO:0000313" key="15">
    <source>
        <dbReference type="Proteomes" id="UP000427716"/>
    </source>
</evidence>
<dbReference type="UniPathway" id="UPA00070">
    <property type="reaction ID" value="UER00120"/>
</dbReference>
<feature type="active site" description="For OMPdecase activity" evidence="10">
    <location>
        <position position="66"/>
    </location>
</feature>
<accession>A0A6I6D3S1</accession>
<protein>
    <recommendedName>
        <fullName evidence="9">Orotidine 5'-phosphate decarboxylase</fullName>
        <ecNumber evidence="9">4.1.1.23</ecNumber>
    </recommendedName>
    <alternativeName>
        <fullName evidence="9">OMP decarboxylase</fullName>
        <shortName evidence="9">OMPDCase</shortName>
        <shortName evidence="9">OMPdecase</shortName>
    </alternativeName>
</protein>
<comment type="pathway">
    <text evidence="2 9 12">Pyrimidine metabolism; UMP biosynthesis via de novo pathway; UMP from orotate: step 2/2.</text>
</comment>
<feature type="active site" description="Proton donor" evidence="9">
    <location>
        <position position="66"/>
    </location>
</feature>
<evidence type="ECO:0000259" key="13">
    <source>
        <dbReference type="SMART" id="SM00934"/>
    </source>
</evidence>
<dbReference type="GO" id="GO:0044205">
    <property type="term" value="P:'de novo' UMP biosynthetic process"/>
    <property type="evidence" value="ECO:0007669"/>
    <property type="project" value="UniProtKB-UniRule"/>
</dbReference>
<feature type="binding site" evidence="9 11">
    <location>
        <position position="194"/>
    </location>
    <ligand>
        <name>substrate</name>
    </ligand>
</feature>
<feature type="active site" description="For OMPdecase activity" evidence="10">
    <location>
        <position position="64"/>
    </location>
</feature>
<keyword evidence="15" id="KW-1185">Reference proteome</keyword>
<dbReference type="SMART" id="SM00934">
    <property type="entry name" value="OMPdecase"/>
    <property type="match status" value="1"/>
</dbReference>
<evidence type="ECO:0000256" key="1">
    <source>
        <dbReference type="ARBA" id="ARBA00002356"/>
    </source>
</evidence>
<dbReference type="CDD" id="cd04725">
    <property type="entry name" value="OMP_decarboxylase_like"/>
    <property type="match status" value="1"/>
</dbReference>
<dbReference type="KEGG" id="ghl:GM160_08310"/>
<sequence length="234" mass="24368">MACHRSQPRIYVALDTADEGRVRDLLAVLDPSLCGVKIGKEAFTALGPRAVEWARERGFPVFLDLKFHDIPNTVAQACRAAADLDVALVNVHASGGRRMLEAAREAIAPGADTPALIAVTVLTSMEDADLVEIGVSDGAEAQVERLARLTADMGLDGVVCSAREAAAMRALFPGESGLVVTPGVRPAGSARDDQRRVVTPAEALANGATSLVIGRPVTAAAEPGKTLEAIVAEL</sequence>
<dbReference type="PROSITE" id="PS00156">
    <property type="entry name" value="OMPDECASE"/>
    <property type="match status" value="1"/>
</dbReference>
<evidence type="ECO:0000256" key="7">
    <source>
        <dbReference type="ARBA" id="ARBA00049157"/>
    </source>
</evidence>
<evidence type="ECO:0000256" key="12">
    <source>
        <dbReference type="RuleBase" id="RU000512"/>
    </source>
</evidence>
<dbReference type="SUPFAM" id="SSF51366">
    <property type="entry name" value="Ribulose-phoshate binding barrel"/>
    <property type="match status" value="1"/>
</dbReference>
<evidence type="ECO:0000256" key="10">
    <source>
        <dbReference type="PIRSR" id="PIRSR614732-1"/>
    </source>
</evidence>
<keyword evidence="5 9" id="KW-0665">Pyrimidine biosynthesis</keyword>
<dbReference type="GO" id="GO:0004590">
    <property type="term" value="F:orotidine-5'-phosphate decarboxylase activity"/>
    <property type="evidence" value="ECO:0007669"/>
    <property type="project" value="UniProtKB-UniRule"/>
</dbReference>
<dbReference type="Gene3D" id="3.20.20.70">
    <property type="entry name" value="Aldolase class I"/>
    <property type="match status" value="1"/>
</dbReference>
<feature type="binding site" evidence="9 11">
    <location>
        <position position="215"/>
    </location>
    <ligand>
        <name>substrate</name>
    </ligand>
</feature>
<evidence type="ECO:0000256" key="5">
    <source>
        <dbReference type="ARBA" id="ARBA00022975"/>
    </source>
</evidence>
<dbReference type="InterPro" id="IPR011060">
    <property type="entry name" value="RibuloseP-bd_barrel"/>
</dbReference>
<dbReference type="InterPro" id="IPR018089">
    <property type="entry name" value="OMPdecase_AS"/>
</dbReference>
<feature type="binding site" evidence="9 11">
    <location>
        <position position="214"/>
    </location>
    <ligand>
        <name>substrate</name>
    </ligand>
</feature>
<dbReference type="Proteomes" id="UP000427716">
    <property type="component" value="Chromosome"/>
</dbReference>
<feature type="binding site" evidence="9 11">
    <location>
        <position position="185"/>
    </location>
    <ligand>
        <name>substrate</name>
    </ligand>
</feature>
<evidence type="ECO:0000313" key="14">
    <source>
        <dbReference type="EMBL" id="QGT78897.1"/>
    </source>
</evidence>
<keyword evidence="4 9" id="KW-0210">Decarboxylase</keyword>
<dbReference type="Pfam" id="PF00215">
    <property type="entry name" value="OMPdecase"/>
    <property type="match status" value="1"/>
</dbReference>
<organism evidence="14 15">
    <name type="scientific">Guyparkeria halophila</name>
    <dbReference type="NCBI Taxonomy" id="47960"/>
    <lineage>
        <taxon>Bacteria</taxon>
        <taxon>Pseudomonadati</taxon>
        <taxon>Pseudomonadota</taxon>
        <taxon>Gammaproteobacteria</taxon>
        <taxon>Chromatiales</taxon>
        <taxon>Thioalkalibacteraceae</taxon>
        <taxon>Guyparkeria</taxon>
    </lineage>
</organism>
<reference evidence="14 15" key="1">
    <citation type="submission" date="2019-11" db="EMBL/GenBank/DDBJ databases">
        <authorList>
            <person name="Zhang J."/>
            <person name="Sun C."/>
        </authorList>
    </citation>
    <scope>NUCLEOTIDE SEQUENCE [LARGE SCALE GENOMIC DNA]</scope>
    <source>
        <strain evidence="15">sp2</strain>
    </source>
</reference>